<comment type="caution">
    <text evidence="1">The sequence shown here is derived from an EMBL/GenBank/DDBJ whole genome shotgun (WGS) entry which is preliminary data.</text>
</comment>
<accession>A0A4U5N5U0</accession>
<organism evidence="1 2">
    <name type="scientific">Steinernema carpocapsae</name>
    <name type="common">Entomopathogenic nematode</name>
    <dbReference type="NCBI Taxonomy" id="34508"/>
    <lineage>
        <taxon>Eukaryota</taxon>
        <taxon>Metazoa</taxon>
        <taxon>Ecdysozoa</taxon>
        <taxon>Nematoda</taxon>
        <taxon>Chromadorea</taxon>
        <taxon>Rhabditida</taxon>
        <taxon>Tylenchina</taxon>
        <taxon>Panagrolaimomorpha</taxon>
        <taxon>Strongyloidoidea</taxon>
        <taxon>Steinernematidae</taxon>
        <taxon>Steinernema</taxon>
    </lineage>
</organism>
<protein>
    <submittedName>
        <fullName evidence="1">Uncharacterized protein</fullName>
    </submittedName>
</protein>
<reference evidence="1 2" key="1">
    <citation type="journal article" date="2015" name="Genome Biol.">
        <title>Comparative genomics of Steinernema reveals deeply conserved gene regulatory networks.</title>
        <authorList>
            <person name="Dillman A.R."/>
            <person name="Macchietto M."/>
            <person name="Porter C.F."/>
            <person name="Rogers A."/>
            <person name="Williams B."/>
            <person name="Antoshechkin I."/>
            <person name="Lee M.M."/>
            <person name="Goodwin Z."/>
            <person name="Lu X."/>
            <person name="Lewis E.E."/>
            <person name="Goodrich-Blair H."/>
            <person name="Stock S.P."/>
            <person name="Adams B.J."/>
            <person name="Sternberg P.W."/>
            <person name="Mortazavi A."/>
        </authorList>
    </citation>
    <scope>NUCLEOTIDE SEQUENCE [LARGE SCALE GENOMIC DNA]</scope>
    <source>
        <strain evidence="1 2">ALL</strain>
    </source>
</reference>
<dbReference type="Proteomes" id="UP000298663">
    <property type="component" value="Unassembled WGS sequence"/>
</dbReference>
<sequence>MLESIGKTPKTEAEMGAAGFCHRFALILMSFLSLEITRKLLAKVIKLWTTKEMGVWKRRSRQGDFGQRWRSL</sequence>
<name>A0A4U5N5U0_STECR</name>
<evidence type="ECO:0000313" key="2">
    <source>
        <dbReference type="Proteomes" id="UP000298663"/>
    </source>
</evidence>
<proteinExistence type="predicted"/>
<gene>
    <name evidence="1" type="ORF">L596_018834</name>
</gene>
<dbReference type="AlphaFoldDB" id="A0A4U5N5U0"/>
<reference evidence="1 2" key="2">
    <citation type="journal article" date="2019" name="G3 (Bethesda)">
        <title>Hybrid Assembly of the Genome of the Entomopathogenic Nematode Steinernema carpocapsae Identifies the X-Chromosome.</title>
        <authorList>
            <person name="Serra L."/>
            <person name="Macchietto M."/>
            <person name="Macias-Munoz A."/>
            <person name="McGill C.J."/>
            <person name="Rodriguez I.M."/>
            <person name="Rodriguez B."/>
            <person name="Murad R."/>
            <person name="Mortazavi A."/>
        </authorList>
    </citation>
    <scope>NUCLEOTIDE SEQUENCE [LARGE SCALE GENOMIC DNA]</scope>
    <source>
        <strain evidence="1 2">ALL</strain>
    </source>
</reference>
<keyword evidence="2" id="KW-1185">Reference proteome</keyword>
<dbReference type="EMBL" id="AZBU02000005">
    <property type="protein sequence ID" value="TKR77947.1"/>
    <property type="molecule type" value="Genomic_DNA"/>
</dbReference>
<evidence type="ECO:0000313" key="1">
    <source>
        <dbReference type="EMBL" id="TKR77947.1"/>
    </source>
</evidence>